<sequence>MTPAAVTVFEFPPPSSKIGKETMIFDPDDRSLIRHTRSGIWDIYEDISAEARRKIFRLPFLSKAKAIGEAYEGYPHVARMIRDIATLEGRGGYFIAWFGLRFVSAFMPAMSLWNTGQLLRMVERAVETRTVDHDALFRAAALRIMVPFIRHALRDITGLLDTRIREHIDLFYSMRAFRTASSLDVPTFGDRDVQNNFHNLTRGQFSYTIWHIFTLHQATFLVTISLVQVAVDQVSSVGRMFGPGNQRLFAYKTVDDDYVLSKGLRVMVGKDIYRKDIVAGGLGDTLCNEFKRILVSRGSNNVEEFGWAAAFQERSLSLEKVANYFRDPVEALGQVYTCLKIVNSPATAPISLATLQLVNSAMTSLTQKTRTLGSNIDGLSGQVGNIRDFYTRLDLQNRIPDGSVPFPENAQDISLGISVEFRNVTFGYTEKDDLVLKNVSFKIEHGQLCVIVGENGSGKSTILNLITRLYDVTEGEILINGQNIRTLKLADMRKAIAVLFQEYSIFPTNLARNIGYGDPERHGDMDAIRRAAKLGGAEDFVEALPHKYDTYVSRPVFDWGGGNPDTDSVFEGKKVDFSKLKLNSQEKGLSGGQKQRIALSRTFMKSLVSEESNVGLLLFDEPSASLDPKAEHDLFTRLRELRGNKTMVFSSHRFGKLTRHADLILYIHQGELLEAGSHVQLMKKPEGQYAKFWNLQAQDFL</sequence>
<dbReference type="SMART" id="SM00382">
    <property type="entry name" value="AAA"/>
    <property type="match status" value="1"/>
</dbReference>
<keyword evidence="1" id="KW-0547">Nucleotide-binding</keyword>
<accession>A0A4Y7TDV8</accession>
<feature type="domain" description="ABC transporter" evidence="3">
    <location>
        <begin position="419"/>
        <end position="694"/>
    </location>
</feature>
<keyword evidence="5" id="KW-1185">Reference proteome</keyword>
<dbReference type="InterPro" id="IPR039421">
    <property type="entry name" value="Type_1_exporter"/>
</dbReference>
<keyword evidence="4" id="KW-0378">Hydrolase</keyword>
<keyword evidence="2" id="KW-0067">ATP-binding</keyword>
<evidence type="ECO:0000313" key="5">
    <source>
        <dbReference type="Proteomes" id="UP000298030"/>
    </source>
</evidence>
<dbReference type="InterPro" id="IPR003439">
    <property type="entry name" value="ABC_transporter-like_ATP-bd"/>
</dbReference>
<dbReference type="OrthoDB" id="6500128at2759"/>
<dbReference type="SUPFAM" id="SSF52540">
    <property type="entry name" value="P-loop containing nucleoside triphosphate hydrolases"/>
    <property type="match status" value="1"/>
</dbReference>
<evidence type="ECO:0000256" key="2">
    <source>
        <dbReference type="ARBA" id="ARBA00022840"/>
    </source>
</evidence>
<name>A0A4Y7TDV8_COPMI</name>
<evidence type="ECO:0000313" key="4">
    <source>
        <dbReference type="EMBL" id="TEB32353.1"/>
    </source>
</evidence>
<dbReference type="AlphaFoldDB" id="A0A4Y7TDV8"/>
<dbReference type="GO" id="GO:0005524">
    <property type="term" value="F:ATP binding"/>
    <property type="evidence" value="ECO:0007669"/>
    <property type="project" value="UniProtKB-KW"/>
</dbReference>
<evidence type="ECO:0000256" key="1">
    <source>
        <dbReference type="ARBA" id="ARBA00022741"/>
    </source>
</evidence>
<dbReference type="PROSITE" id="PS50893">
    <property type="entry name" value="ABC_TRANSPORTER_2"/>
    <property type="match status" value="1"/>
</dbReference>
<dbReference type="EMBL" id="QPFP01000015">
    <property type="protein sequence ID" value="TEB32353.1"/>
    <property type="molecule type" value="Genomic_DNA"/>
</dbReference>
<comment type="caution">
    <text evidence="4">The sequence shown here is derived from an EMBL/GenBank/DDBJ whole genome shotgun (WGS) entry which is preliminary data.</text>
</comment>
<protein>
    <submittedName>
        <fullName evidence="4">P-loop containing nucleoside triphosphate hydrolase protein</fullName>
    </submittedName>
</protein>
<dbReference type="PANTHER" id="PTHR43394:SF1">
    <property type="entry name" value="ATP-BINDING CASSETTE SUB-FAMILY B MEMBER 10, MITOCHONDRIAL"/>
    <property type="match status" value="1"/>
</dbReference>
<dbReference type="InterPro" id="IPR017871">
    <property type="entry name" value="ABC_transporter-like_CS"/>
</dbReference>
<dbReference type="PANTHER" id="PTHR43394">
    <property type="entry name" value="ATP-DEPENDENT PERMEASE MDL1, MITOCHONDRIAL"/>
    <property type="match status" value="1"/>
</dbReference>
<dbReference type="GO" id="GO:0015421">
    <property type="term" value="F:ABC-type oligopeptide transporter activity"/>
    <property type="evidence" value="ECO:0007669"/>
    <property type="project" value="TreeGrafter"/>
</dbReference>
<dbReference type="STRING" id="71717.A0A4Y7TDV8"/>
<dbReference type="Pfam" id="PF00005">
    <property type="entry name" value="ABC_tran"/>
    <property type="match status" value="1"/>
</dbReference>
<gene>
    <name evidence="4" type="ORF">FA13DRAFT_1790679</name>
</gene>
<dbReference type="InterPro" id="IPR003593">
    <property type="entry name" value="AAA+_ATPase"/>
</dbReference>
<reference evidence="4 5" key="1">
    <citation type="journal article" date="2019" name="Nat. Ecol. Evol.">
        <title>Megaphylogeny resolves global patterns of mushroom evolution.</title>
        <authorList>
            <person name="Varga T."/>
            <person name="Krizsan K."/>
            <person name="Foldi C."/>
            <person name="Dima B."/>
            <person name="Sanchez-Garcia M."/>
            <person name="Sanchez-Ramirez S."/>
            <person name="Szollosi G.J."/>
            <person name="Szarkandi J.G."/>
            <person name="Papp V."/>
            <person name="Albert L."/>
            <person name="Andreopoulos W."/>
            <person name="Angelini C."/>
            <person name="Antonin V."/>
            <person name="Barry K.W."/>
            <person name="Bougher N.L."/>
            <person name="Buchanan P."/>
            <person name="Buyck B."/>
            <person name="Bense V."/>
            <person name="Catcheside P."/>
            <person name="Chovatia M."/>
            <person name="Cooper J."/>
            <person name="Damon W."/>
            <person name="Desjardin D."/>
            <person name="Finy P."/>
            <person name="Geml J."/>
            <person name="Haridas S."/>
            <person name="Hughes K."/>
            <person name="Justo A."/>
            <person name="Karasinski D."/>
            <person name="Kautmanova I."/>
            <person name="Kiss B."/>
            <person name="Kocsube S."/>
            <person name="Kotiranta H."/>
            <person name="LaButti K.M."/>
            <person name="Lechner B.E."/>
            <person name="Liimatainen K."/>
            <person name="Lipzen A."/>
            <person name="Lukacs Z."/>
            <person name="Mihaltcheva S."/>
            <person name="Morgado L.N."/>
            <person name="Niskanen T."/>
            <person name="Noordeloos M.E."/>
            <person name="Ohm R.A."/>
            <person name="Ortiz-Santana B."/>
            <person name="Ovrebo C."/>
            <person name="Racz N."/>
            <person name="Riley R."/>
            <person name="Savchenko A."/>
            <person name="Shiryaev A."/>
            <person name="Soop K."/>
            <person name="Spirin V."/>
            <person name="Szebenyi C."/>
            <person name="Tomsovsky M."/>
            <person name="Tulloss R.E."/>
            <person name="Uehling J."/>
            <person name="Grigoriev I.V."/>
            <person name="Vagvolgyi C."/>
            <person name="Papp T."/>
            <person name="Martin F.M."/>
            <person name="Miettinen O."/>
            <person name="Hibbett D.S."/>
            <person name="Nagy L.G."/>
        </authorList>
    </citation>
    <scope>NUCLEOTIDE SEQUENCE [LARGE SCALE GENOMIC DNA]</scope>
    <source>
        <strain evidence="4 5">FP101781</strain>
    </source>
</reference>
<dbReference type="InterPro" id="IPR027417">
    <property type="entry name" value="P-loop_NTPase"/>
</dbReference>
<organism evidence="4 5">
    <name type="scientific">Coprinellus micaceus</name>
    <name type="common">Glistening ink-cap mushroom</name>
    <name type="synonym">Coprinus micaceus</name>
    <dbReference type="NCBI Taxonomy" id="71717"/>
    <lineage>
        <taxon>Eukaryota</taxon>
        <taxon>Fungi</taxon>
        <taxon>Dikarya</taxon>
        <taxon>Basidiomycota</taxon>
        <taxon>Agaricomycotina</taxon>
        <taxon>Agaricomycetes</taxon>
        <taxon>Agaricomycetidae</taxon>
        <taxon>Agaricales</taxon>
        <taxon>Agaricineae</taxon>
        <taxon>Psathyrellaceae</taxon>
        <taxon>Coprinellus</taxon>
    </lineage>
</organism>
<evidence type="ECO:0000259" key="3">
    <source>
        <dbReference type="PROSITE" id="PS50893"/>
    </source>
</evidence>
<dbReference type="Gene3D" id="3.40.50.300">
    <property type="entry name" value="P-loop containing nucleotide triphosphate hydrolases"/>
    <property type="match status" value="1"/>
</dbReference>
<dbReference type="GO" id="GO:0016887">
    <property type="term" value="F:ATP hydrolysis activity"/>
    <property type="evidence" value="ECO:0007669"/>
    <property type="project" value="InterPro"/>
</dbReference>
<proteinExistence type="predicted"/>
<dbReference type="PROSITE" id="PS00211">
    <property type="entry name" value="ABC_TRANSPORTER_1"/>
    <property type="match status" value="1"/>
</dbReference>
<dbReference type="Proteomes" id="UP000298030">
    <property type="component" value="Unassembled WGS sequence"/>
</dbReference>